<dbReference type="InterPro" id="IPR014729">
    <property type="entry name" value="Rossmann-like_a/b/a_fold"/>
</dbReference>
<dbReference type="CDD" id="cd01994">
    <property type="entry name" value="AANH_PF0828-like"/>
    <property type="match status" value="1"/>
</dbReference>
<dbReference type="NCBIfam" id="TIGR00290">
    <property type="entry name" value="MJ0570_dom"/>
    <property type="match status" value="1"/>
</dbReference>
<dbReference type="GO" id="GO:0017178">
    <property type="term" value="F:diphthine-ammonia ligase activity"/>
    <property type="evidence" value="ECO:0007669"/>
    <property type="project" value="UniProtKB-UniRule"/>
</dbReference>
<evidence type="ECO:0000256" key="2">
    <source>
        <dbReference type="ARBA" id="ARBA00008496"/>
    </source>
</evidence>
<sequence>MKVAALISGGKDSLYNMMCCQNAGHEIVCLGNLYPSAVGEIDSYMYQSVGSEGIEIIAKALDLPLIRQEIRGTPKNLEMTYSKENGDEVEDLHLLMMQILERYPDIKGVSVGAINSTYQKERVENICERFGIVPICLLWERNQLELLDEMVNSGITAILIKVAAMGLNSEHLSKNLQEMREHLLKMHEKYGSHVCGEGGEYESFVLDSPLHKKRIEIVDKETVIHDKSDVAPVSYLKLNKLRLVEK</sequence>
<comment type="similarity">
    <text evidence="2 9">Belongs to the Diphthine--ammonia ligase family.</text>
</comment>
<dbReference type="InterPro" id="IPR030662">
    <property type="entry name" value="DPH6/MJ0570"/>
</dbReference>
<dbReference type="FunFam" id="3.90.1490.10:FF:000001">
    <property type="entry name" value="Diphthine--ammonia ligase"/>
    <property type="match status" value="1"/>
</dbReference>
<evidence type="ECO:0000259" key="10">
    <source>
        <dbReference type="Pfam" id="PF01902"/>
    </source>
</evidence>
<gene>
    <name evidence="11" type="ORF">DdX_15792</name>
</gene>
<evidence type="ECO:0000256" key="9">
    <source>
        <dbReference type="PIRNR" id="PIRNR039123"/>
    </source>
</evidence>
<evidence type="ECO:0000313" key="12">
    <source>
        <dbReference type="Proteomes" id="UP001201812"/>
    </source>
</evidence>
<dbReference type="Gene3D" id="3.90.1490.10">
    <property type="entry name" value="putative n-type atp pyrophosphatase, domain 2"/>
    <property type="match status" value="1"/>
</dbReference>
<accession>A0AAD4MQR0</accession>
<comment type="function">
    <text evidence="9">Amidase that catalyzes the last step of diphthamide biosynthesis using ammonium and ATP.</text>
</comment>
<comment type="catalytic activity">
    <reaction evidence="8 9">
        <text>diphthine-[translation elongation factor 2] + NH4(+) + ATP = diphthamide-[translation elongation factor 2] + AMP + diphosphate + H(+)</text>
        <dbReference type="Rhea" id="RHEA:19753"/>
        <dbReference type="Rhea" id="RHEA-COMP:10172"/>
        <dbReference type="Rhea" id="RHEA-COMP:10174"/>
        <dbReference type="ChEBI" id="CHEBI:15378"/>
        <dbReference type="ChEBI" id="CHEBI:16692"/>
        <dbReference type="ChEBI" id="CHEBI:28938"/>
        <dbReference type="ChEBI" id="CHEBI:30616"/>
        <dbReference type="ChEBI" id="CHEBI:33019"/>
        <dbReference type="ChEBI" id="CHEBI:82696"/>
        <dbReference type="ChEBI" id="CHEBI:456215"/>
        <dbReference type="EC" id="6.3.1.14"/>
    </reaction>
</comment>
<dbReference type="EMBL" id="JAKKPZ010000108">
    <property type="protein sequence ID" value="KAI1701925.1"/>
    <property type="molecule type" value="Genomic_DNA"/>
</dbReference>
<dbReference type="InterPro" id="IPR002761">
    <property type="entry name" value="Diphthami_syn_dom"/>
</dbReference>
<dbReference type="Pfam" id="PF01902">
    <property type="entry name" value="Diphthami_syn_2"/>
    <property type="match status" value="1"/>
</dbReference>
<dbReference type="Proteomes" id="UP001201812">
    <property type="component" value="Unassembled WGS sequence"/>
</dbReference>
<dbReference type="PANTHER" id="PTHR12196:SF2">
    <property type="entry name" value="DIPHTHINE--AMMONIA LIGASE"/>
    <property type="match status" value="1"/>
</dbReference>
<dbReference type="PANTHER" id="PTHR12196">
    <property type="entry name" value="DOMAIN OF UNKNOWN FUNCTION 71 DUF71 -CONTAINING PROTEIN"/>
    <property type="match status" value="1"/>
</dbReference>
<evidence type="ECO:0000256" key="1">
    <source>
        <dbReference type="ARBA" id="ARBA00005156"/>
    </source>
</evidence>
<evidence type="ECO:0000256" key="6">
    <source>
        <dbReference type="ARBA" id="ARBA00022741"/>
    </source>
</evidence>
<keyword evidence="12" id="KW-1185">Reference proteome</keyword>
<name>A0AAD4MQR0_9BILA</name>
<protein>
    <recommendedName>
        <fullName evidence="4 9">Diphthine--ammonia ligase</fullName>
        <ecNumber evidence="3 9">6.3.1.14</ecNumber>
    </recommendedName>
</protein>
<evidence type="ECO:0000256" key="3">
    <source>
        <dbReference type="ARBA" id="ARBA00012089"/>
    </source>
</evidence>
<dbReference type="FunFam" id="3.40.50.620:FF:000145">
    <property type="entry name" value="ATP-binding domain containing protein"/>
    <property type="match status" value="1"/>
</dbReference>
<feature type="domain" description="Diphthamide synthase" evidence="10">
    <location>
        <begin position="1"/>
        <end position="228"/>
    </location>
</feature>
<proteinExistence type="inferred from homology"/>
<evidence type="ECO:0000256" key="4">
    <source>
        <dbReference type="ARBA" id="ARBA00018426"/>
    </source>
</evidence>
<evidence type="ECO:0000313" key="11">
    <source>
        <dbReference type="EMBL" id="KAI1701925.1"/>
    </source>
</evidence>
<evidence type="ECO:0000256" key="8">
    <source>
        <dbReference type="ARBA" id="ARBA00048108"/>
    </source>
</evidence>
<dbReference type="SUPFAM" id="SSF52402">
    <property type="entry name" value="Adenine nucleotide alpha hydrolases-like"/>
    <property type="match status" value="1"/>
</dbReference>
<evidence type="ECO:0000256" key="5">
    <source>
        <dbReference type="ARBA" id="ARBA00022598"/>
    </source>
</evidence>
<evidence type="ECO:0000256" key="7">
    <source>
        <dbReference type="ARBA" id="ARBA00022840"/>
    </source>
</evidence>
<organism evidence="11 12">
    <name type="scientific">Ditylenchus destructor</name>
    <dbReference type="NCBI Taxonomy" id="166010"/>
    <lineage>
        <taxon>Eukaryota</taxon>
        <taxon>Metazoa</taxon>
        <taxon>Ecdysozoa</taxon>
        <taxon>Nematoda</taxon>
        <taxon>Chromadorea</taxon>
        <taxon>Rhabditida</taxon>
        <taxon>Tylenchina</taxon>
        <taxon>Tylenchomorpha</taxon>
        <taxon>Sphaerularioidea</taxon>
        <taxon>Anguinidae</taxon>
        <taxon>Anguininae</taxon>
        <taxon>Ditylenchus</taxon>
    </lineage>
</organism>
<dbReference type="PIRSF" id="PIRSF039123">
    <property type="entry name" value="Diphthamide_synthase"/>
    <property type="match status" value="1"/>
</dbReference>
<dbReference type="Gene3D" id="3.40.50.620">
    <property type="entry name" value="HUPs"/>
    <property type="match status" value="1"/>
</dbReference>
<reference evidence="11" key="1">
    <citation type="submission" date="2022-01" db="EMBL/GenBank/DDBJ databases">
        <title>Genome Sequence Resource for Two Populations of Ditylenchus destructor, the Migratory Endoparasitic Phytonematode.</title>
        <authorList>
            <person name="Zhang H."/>
            <person name="Lin R."/>
            <person name="Xie B."/>
        </authorList>
    </citation>
    <scope>NUCLEOTIDE SEQUENCE</scope>
    <source>
        <strain evidence="11">BazhouSP</strain>
    </source>
</reference>
<keyword evidence="6 9" id="KW-0547">Nucleotide-binding</keyword>
<dbReference type="GO" id="GO:0005524">
    <property type="term" value="F:ATP binding"/>
    <property type="evidence" value="ECO:0007669"/>
    <property type="project" value="UniProtKB-UniRule"/>
</dbReference>
<dbReference type="GO" id="GO:0017183">
    <property type="term" value="P:protein histidyl modification to diphthamide"/>
    <property type="evidence" value="ECO:0007669"/>
    <property type="project" value="TreeGrafter"/>
</dbReference>
<dbReference type="AlphaFoldDB" id="A0AAD4MQR0"/>
<comment type="caution">
    <text evidence="11">The sequence shown here is derived from an EMBL/GenBank/DDBJ whole genome shotgun (WGS) entry which is preliminary data.</text>
</comment>
<comment type="pathway">
    <text evidence="1 9">Protein modification; peptidyl-diphthamide biosynthesis.</text>
</comment>
<dbReference type="EC" id="6.3.1.14" evidence="3 9"/>
<keyword evidence="5 9" id="KW-0436">Ligase</keyword>
<keyword evidence="7 9" id="KW-0067">ATP-binding</keyword>